<comment type="caution">
    <text evidence="2">The sequence shown here is derived from an EMBL/GenBank/DDBJ whole genome shotgun (WGS) entry which is preliminary data.</text>
</comment>
<dbReference type="Proteomes" id="UP000287605">
    <property type="component" value="Unassembled WGS sequence"/>
</dbReference>
<organism evidence="2 3">
    <name type="scientific">Vagococcus elongatus</name>
    <dbReference type="NCBI Taxonomy" id="180344"/>
    <lineage>
        <taxon>Bacteria</taxon>
        <taxon>Bacillati</taxon>
        <taxon>Bacillota</taxon>
        <taxon>Bacilli</taxon>
        <taxon>Lactobacillales</taxon>
        <taxon>Enterococcaceae</taxon>
        <taxon>Vagococcus</taxon>
    </lineage>
</organism>
<evidence type="ECO:0000313" key="2">
    <source>
        <dbReference type="EMBL" id="RSU15115.1"/>
    </source>
</evidence>
<dbReference type="PANTHER" id="PTHR37836:SF3">
    <property type="entry name" value="ENDOGLUCANASE"/>
    <property type="match status" value="1"/>
</dbReference>
<evidence type="ECO:0000313" key="3">
    <source>
        <dbReference type="Proteomes" id="UP000287605"/>
    </source>
</evidence>
<dbReference type="SUPFAM" id="SSF51445">
    <property type="entry name" value="(Trans)glycosidases"/>
    <property type="match status" value="1"/>
</dbReference>
<sequence>MKMKISTNGRTLLRDGDPFFYLADTCWSAFTNIKEDEWLTYLRKRKTQGFNVLQINILPQWDRSKGEFSVSPFSRKEGVFDFSEINDDYFDRAKHLCRLAEDEGFTLALVVLWSNYVVGTWASELDGQRNVYPKEYLHDYFEKVVDTFDEFSPIYFIGGDTDFPTQETIETYLDAFEYFEKKSQGTLKTIHIKGRFQDIPEEIISHLDIFLYQSGHNSSFLDMPYQLANHFYHLEKKMPVINSEPCYEQMGFSRKVYGRFGQKDVRKAAWQSVLSGACAGITYGAHGIWSWHGNLSGFSESTGEAFDSPMYWQEALQLPGAHDYGFIKQLFELLKVDNLIPCNEYLLNVSEQIRMSVTPDSQYYLIYIPSNTTISVNVNFSNYQVTLIDFKNNNFLKPDYRVKENKTIFTSHSCQEDVLIVAQKQGGIENG</sequence>
<reference evidence="2 3" key="1">
    <citation type="submission" date="2017-05" db="EMBL/GenBank/DDBJ databases">
        <title>Vagococcus spp. assemblies.</title>
        <authorList>
            <person name="Gulvik C.A."/>
        </authorList>
    </citation>
    <scope>NUCLEOTIDE SEQUENCE [LARGE SCALE GENOMIC DNA]</scope>
    <source>
        <strain evidence="2 3">CCUG 51432</strain>
    </source>
</reference>
<dbReference type="Gene3D" id="3.20.20.80">
    <property type="entry name" value="Glycosidases"/>
    <property type="match status" value="1"/>
</dbReference>
<dbReference type="OrthoDB" id="59486at2"/>
<accession>A0A430B462</accession>
<dbReference type="EMBL" id="NGKA01000002">
    <property type="protein sequence ID" value="RSU15115.1"/>
    <property type="molecule type" value="Genomic_DNA"/>
</dbReference>
<feature type="domain" description="Apiosidase-like catalytic" evidence="1">
    <location>
        <begin position="6"/>
        <end position="335"/>
    </location>
</feature>
<dbReference type="PANTHER" id="PTHR37836">
    <property type="entry name" value="LMO1036 PROTEIN"/>
    <property type="match status" value="1"/>
</dbReference>
<dbReference type="InterPro" id="IPR025277">
    <property type="entry name" value="Apiosidase-like_cat_dom"/>
</dbReference>
<protein>
    <recommendedName>
        <fullName evidence="1">Apiosidase-like catalytic domain-containing protein</fullName>
    </recommendedName>
</protein>
<dbReference type="RefSeq" id="WP_126806716.1">
    <property type="nucleotide sequence ID" value="NZ_NGKA01000002.1"/>
</dbReference>
<dbReference type="InterPro" id="IPR017853">
    <property type="entry name" value="GH"/>
</dbReference>
<keyword evidence="3" id="KW-1185">Reference proteome</keyword>
<gene>
    <name evidence="2" type="ORF">CBF29_01935</name>
</gene>
<dbReference type="Pfam" id="PF13204">
    <property type="entry name" value="Apiosidase"/>
    <property type="match status" value="1"/>
</dbReference>
<proteinExistence type="predicted"/>
<name>A0A430B462_9ENTE</name>
<dbReference type="AlphaFoldDB" id="A0A430B462"/>
<evidence type="ECO:0000259" key="1">
    <source>
        <dbReference type="Pfam" id="PF13204"/>
    </source>
</evidence>